<protein>
    <submittedName>
        <fullName evidence="1">Uncharacterized protein</fullName>
    </submittedName>
</protein>
<gene>
    <name evidence="1" type="ORF">NPIL_222791</name>
</gene>
<organism evidence="1 2">
    <name type="scientific">Nephila pilipes</name>
    <name type="common">Giant wood spider</name>
    <name type="synonym">Nephila maculata</name>
    <dbReference type="NCBI Taxonomy" id="299642"/>
    <lineage>
        <taxon>Eukaryota</taxon>
        <taxon>Metazoa</taxon>
        <taxon>Ecdysozoa</taxon>
        <taxon>Arthropoda</taxon>
        <taxon>Chelicerata</taxon>
        <taxon>Arachnida</taxon>
        <taxon>Araneae</taxon>
        <taxon>Araneomorphae</taxon>
        <taxon>Entelegynae</taxon>
        <taxon>Araneoidea</taxon>
        <taxon>Nephilidae</taxon>
        <taxon>Nephila</taxon>
    </lineage>
</organism>
<evidence type="ECO:0000313" key="1">
    <source>
        <dbReference type="EMBL" id="GFT95736.1"/>
    </source>
</evidence>
<evidence type="ECO:0000313" key="2">
    <source>
        <dbReference type="Proteomes" id="UP000887013"/>
    </source>
</evidence>
<dbReference type="EMBL" id="BMAW01026146">
    <property type="protein sequence ID" value="GFT95736.1"/>
    <property type="molecule type" value="Genomic_DNA"/>
</dbReference>
<comment type="caution">
    <text evidence="1">The sequence shown here is derived from an EMBL/GenBank/DDBJ whole genome shotgun (WGS) entry which is preliminary data.</text>
</comment>
<proteinExistence type="predicted"/>
<reference evidence="1" key="1">
    <citation type="submission" date="2020-08" db="EMBL/GenBank/DDBJ databases">
        <title>Multicomponent nature underlies the extraordinary mechanical properties of spider dragline silk.</title>
        <authorList>
            <person name="Kono N."/>
            <person name="Nakamura H."/>
            <person name="Mori M."/>
            <person name="Yoshida Y."/>
            <person name="Ohtoshi R."/>
            <person name="Malay A.D."/>
            <person name="Moran D.A.P."/>
            <person name="Tomita M."/>
            <person name="Numata K."/>
            <person name="Arakawa K."/>
        </authorList>
    </citation>
    <scope>NUCLEOTIDE SEQUENCE</scope>
</reference>
<keyword evidence="2" id="KW-1185">Reference proteome</keyword>
<dbReference type="AlphaFoldDB" id="A0A8X6Q4N1"/>
<name>A0A8X6Q4N1_NEPPI</name>
<accession>A0A8X6Q4N1</accession>
<dbReference type="Proteomes" id="UP000887013">
    <property type="component" value="Unassembled WGS sequence"/>
</dbReference>
<sequence>MKKNLFSPHYQKYVVCSFPPPSLSVKETFVAFGETALTRDSFVTDTNFETVQKSVQDFSFTLQKSDKIKKKKYAKKKNAFNNASPSLTGSYPRSISETLEQILVVIHCRAKNHLHVRSMEDGYRIFE</sequence>